<evidence type="ECO:0000256" key="2">
    <source>
        <dbReference type="ARBA" id="ARBA00014932"/>
    </source>
</evidence>
<evidence type="ECO:0000313" key="6">
    <source>
        <dbReference type="Proteomes" id="UP000504635"/>
    </source>
</evidence>
<dbReference type="PANTHER" id="PTHR14145">
    <property type="entry name" value="26S PROTESOME SUBUNIT 6"/>
    <property type="match status" value="1"/>
</dbReference>
<comment type="similarity">
    <text evidence="1">Belongs to the proteasome subunit S10 family.</text>
</comment>
<dbReference type="GeneID" id="115885805"/>
<dbReference type="RefSeq" id="XP_030760687.1">
    <property type="nucleotide sequence ID" value="XM_030904827.1"/>
</dbReference>
<protein>
    <recommendedName>
        <fullName evidence="2">26S proteasome non-ATPase regulatory subunit 6</fullName>
    </recommendedName>
</protein>
<dbReference type="InterPro" id="IPR019585">
    <property type="entry name" value="Rpn7/CSN1"/>
</dbReference>
<dbReference type="AlphaFoldDB" id="A0A6J2YB34"/>
<dbReference type="FunFam" id="1.25.40.570:FF:000005">
    <property type="entry name" value="26S proteasome regulatory subunit N7"/>
    <property type="match status" value="1"/>
</dbReference>
<evidence type="ECO:0000259" key="5">
    <source>
        <dbReference type="PROSITE" id="PS50250"/>
    </source>
</evidence>
<dbReference type="InParanoid" id="A0A6J2YB34"/>
<dbReference type="Pfam" id="PF10602">
    <property type="entry name" value="RPN7"/>
    <property type="match status" value="1"/>
</dbReference>
<dbReference type="GO" id="GO:0005838">
    <property type="term" value="C:proteasome regulatory particle"/>
    <property type="evidence" value="ECO:0007669"/>
    <property type="project" value="TreeGrafter"/>
</dbReference>
<keyword evidence="3" id="KW-0647">Proteasome</keyword>
<dbReference type="InterPro" id="IPR045135">
    <property type="entry name" value="Rpn7_N"/>
</dbReference>
<reference evidence="7" key="1">
    <citation type="submission" date="2025-08" db="UniProtKB">
        <authorList>
            <consortium name="RefSeq"/>
        </authorList>
    </citation>
    <scope>IDENTIFICATION</scope>
    <source>
        <tissue evidence="7">Gonads</tissue>
    </source>
</reference>
<evidence type="ECO:0000256" key="3">
    <source>
        <dbReference type="ARBA" id="ARBA00022942"/>
    </source>
</evidence>
<keyword evidence="6" id="KW-1185">Reference proteome</keyword>
<name>A0A6J2YB34_SITOR</name>
<feature type="coiled-coil region" evidence="4">
    <location>
        <begin position="90"/>
        <end position="117"/>
    </location>
</feature>
<organism evidence="6 7">
    <name type="scientific">Sitophilus oryzae</name>
    <name type="common">Rice weevil</name>
    <name type="synonym">Curculio oryzae</name>
    <dbReference type="NCBI Taxonomy" id="7048"/>
    <lineage>
        <taxon>Eukaryota</taxon>
        <taxon>Metazoa</taxon>
        <taxon>Ecdysozoa</taxon>
        <taxon>Arthropoda</taxon>
        <taxon>Hexapoda</taxon>
        <taxon>Insecta</taxon>
        <taxon>Pterygota</taxon>
        <taxon>Neoptera</taxon>
        <taxon>Endopterygota</taxon>
        <taxon>Coleoptera</taxon>
        <taxon>Polyphaga</taxon>
        <taxon>Cucujiformia</taxon>
        <taxon>Curculionidae</taxon>
        <taxon>Dryophthorinae</taxon>
        <taxon>Sitophilus</taxon>
    </lineage>
</organism>
<dbReference type="PROSITE" id="PS50250">
    <property type="entry name" value="PCI"/>
    <property type="match status" value="1"/>
</dbReference>
<dbReference type="GO" id="GO:0043161">
    <property type="term" value="P:proteasome-mediated ubiquitin-dependent protein catabolic process"/>
    <property type="evidence" value="ECO:0007669"/>
    <property type="project" value="TreeGrafter"/>
</dbReference>
<accession>A0A6J2YB34</accession>
<evidence type="ECO:0000313" key="7">
    <source>
        <dbReference type="RefSeq" id="XP_030760687.1"/>
    </source>
</evidence>
<dbReference type="InterPro" id="IPR000717">
    <property type="entry name" value="PCI_dom"/>
</dbReference>
<proteinExistence type="inferred from homology"/>
<dbReference type="OrthoDB" id="1452at2759"/>
<dbReference type="Pfam" id="PF21154">
    <property type="entry name" value="RPN7_PSMD6_C"/>
    <property type="match status" value="1"/>
</dbReference>
<dbReference type="Proteomes" id="UP000504635">
    <property type="component" value="Unplaced"/>
</dbReference>
<dbReference type="Gene3D" id="1.25.40.570">
    <property type="match status" value="1"/>
</dbReference>
<dbReference type="SMART" id="SM00088">
    <property type="entry name" value="PINT"/>
    <property type="match status" value="1"/>
</dbReference>
<dbReference type="PANTHER" id="PTHR14145:SF1">
    <property type="entry name" value="26S PROTEASOME NON-ATPASE REGULATORY SUBUNIT 6"/>
    <property type="match status" value="1"/>
</dbReference>
<dbReference type="SUPFAM" id="SSF46785">
    <property type="entry name" value="Winged helix' DNA-binding domain"/>
    <property type="match status" value="1"/>
</dbReference>
<gene>
    <name evidence="7" type="primary">LOC115885805</name>
</gene>
<dbReference type="InterPro" id="IPR036390">
    <property type="entry name" value="WH_DNA-bd_sf"/>
</dbReference>
<dbReference type="InterPro" id="IPR049549">
    <property type="entry name" value="RPN7_PSMD6_C"/>
</dbReference>
<dbReference type="Pfam" id="PF01399">
    <property type="entry name" value="PCI"/>
    <property type="match status" value="1"/>
</dbReference>
<dbReference type="KEGG" id="soy:115885805"/>
<feature type="domain" description="PCI" evidence="5">
    <location>
        <begin position="216"/>
        <end position="384"/>
    </location>
</feature>
<evidence type="ECO:0000256" key="4">
    <source>
        <dbReference type="SAM" id="Coils"/>
    </source>
</evidence>
<evidence type="ECO:0000256" key="1">
    <source>
        <dbReference type="ARBA" id="ARBA00005717"/>
    </source>
</evidence>
<keyword evidence="4" id="KW-0175">Coiled coil</keyword>
<sequence length="412" mass="48231">METVRNSQSDDAVFYDAICNDLIDPTSWQDEDGEDKNPNFEIARLKFLLTLPEYANDEEKKNKLVEWIKNDEMAPYYERVYEELKWKRDKNMLKEMQEANKKALESLESEIEYAQNNLGTIDIKVAYVNKAAYLSKIGNKDDTIKTLAQAYDHTVALGCKLDNVFHCIKIGLFFNDLDLIKRNLSRSEQLIEEGADWHYRNCFKIYTGLYSLATRDFTTACDVFTSVISTFVCTELISLSTFIKYTVYSAMLILKRNDLQSKIMKNSDILQALHRDNTLKQYLFSFYNSEFKDFFKALAEVEIDMRQDALLHAHYHFYVKEMKIKAYDQLLSTYISLNLSYMADRFGVTEEYLEEDMTKLIAAKRLNYKIDRVSGNIVNMRSDKRQEMLENVIKNGDVLLNRIHKLSRVVNI</sequence>